<dbReference type="Proteomes" id="UP001519460">
    <property type="component" value="Unassembled WGS sequence"/>
</dbReference>
<evidence type="ECO:0000313" key="13">
    <source>
        <dbReference type="Proteomes" id="UP001519460"/>
    </source>
</evidence>
<dbReference type="EMBL" id="JACVVK020000499">
    <property type="protein sequence ID" value="KAK7469919.1"/>
    <property type="molecule type" value="Genomic_DNA"/>
</dbReference>
<evidence type="ECO:0000256" key="10">
    <source>
        <dbReference type="SAM" id="Phobius"/>
    </source>
</evidence>
<dbReference type="Pfam" id="PF00209">
    <property type="entry name" value="SNF"/>
    <property type="match status" value="2"/>
</dbReference>
<sequence length="471" mass="52914">AFFIPYCLFLALCGLPLFFMEVSYGQFSSLSPLAIWRICPLFKGVGIGMVMVSSIVCIYYNVIIAWTIYYLFMSFRATLPWSHCKNSWNSENCIDTSERLAAEMAGGNSTSLETNGHTVNVSTIVGNTTGAVVNAVYETVTGVAETAAKSNKSMSASEEFWERHVLQLSSGIDDMGELRWQLVITLALSWIFVFLCLFKGVKILGKGCHDLSSRDLSSSPSLASWLMRLAAPSTRLLLRFGMFETMLSGLIDEFPHHLRNKKTLVTACTCLFEFLFGLPSICQGGIYVLQIMDWYCASFSLMLISLFECLAIAWIYGVDRFMKDIALMIGYEPHRIWIVMWKFVTPAAILFIWLFSVITLGPVTYGDYNYPKWAIAMGWSIGVCSMLPIPLYAIFKIATEKGPIVQRVRKLLKPTEEWGPRNPEDRKRYLASLGHADLETVETLTSKPSPIYKPSAPEQFNLISNPEKSDL</sequence>
<evidence type="ECO:0000256" key="4">
    <source>
        <dbReference type="ARBA" id="ARBA00022692"/>
    </source>
</evidence>
<feature type="signal peptide" evidence="11">
    <location>
        <begin position="1"/>
        <end position="25"/>
    </location>
</feature>
<keyword evidence="8" id="KW-1015">Disulfide bond</keyword>
<dbReference type="PANTHER" id="PTHR11616">
    <property type="entry name" value="SODIUM/CHLORIDE DEPENDENT TRANSPORTER"/>
    <property type="match status" value="1"/>
</dbReference>
<evidence type="ECO:0000256" key="8">
    <source>
        <dbReference type="PIRSR" id="PIRSR600175-2"/>
    </source>
</evidence>
<dbReference type="SUPFAM" id="SSF161070">
    <property type="entry name" value="SNF-like"/>
    <property type="match status" value="2"/>
</dbReference>
<comment type="similarity">
    <text evidence="2">Belongs to the sodium:neurotransmitter symporter (SNF) (TC 2.A.22) family.</text>
</comment>
<dbReference type="GO" id="GO:0016020">
    <property type="term" value="C:membrane"/>
    <property type="evidence" value="ECO:0007669"/>
    <property type="project" value="UniProtKB-SubCell"/>
</dbReference>
<dbReference type="InterPro" id="IPR000175">
    <property type="entry name" value="Na/ntran_symport"/>
</dbReference>
<comment type="caution">
    <text evidence="12">The sequence shown here is derived from an EMBL/GenBank/DDBJ whole genome shotgun (WGS) entry which is preliminary data.</text>
</comment>
<accession>A0ABD0JCG0</accession>
<feature type="transmembrane region" description="Helical" evidence="10">
    <location>
        <begin position="294"/>
        <end position="318"/>
    </location>
</feature>
<keyword evidence="7" id="KW-0325">Glycoprotein</keyword>
<keyword evidence="6 10" id="KW-0472">Membrane</keyword>
<feature type="transmembrane region" description="Helical" evidence="10">
    <location>
        <begin position="264"/>
        <end position="288"/>
    </location>
</feature>
<proteinExistence type="inferred from homology"/>
<feature type="transmembrane region" description="Helical" evidence="10">
    <location>
        <begin position="339"/>
        <end position="361"/>
    </location>
</feature>
<evidence type="ECO:0000256" key="9">
    <source>
        <dbReference type="SAM" id="MobiDB-lite"/>
    </source>
</evidence>
<dbReference type="AlphaFoldDB" id="A0ABD0JCG0"/>
<feature type="region of interest" description="Disordered" evidence="9">
    <location>
        <begin position="446"/>
        <end position="471"/>
    </location>
</feature>
<evidence type="ECO:0000256" key="7">
    <source>
        <dbReference type="ARBA" id="ARBA00023180"/>
    </source>
</evidence>
<evidence type="ECO:0000313" key="12">
    <source>
        <dbReference type="EMBL" id="KAK7469919.1"/>
    </source>
</evidence>
<comment type="subcellular location">
    <subcellularLocation>
        <location evidence="1">Membrane</location>
        <topology evidence="1">Multi-pass membrane protein</topology>
    </subcellularLocation>
</comment>
<keyword evidence="13" id="KW-1185">Reference proteome</keyword>
<keyword evidence="4 10" id="KW-0812">Transmembrane</keyword>
<evidence type="ECO:0000256" key="5">
    <source>
        <dbReference type="ARBA" id="ARBA00022989"/>
    </source>
</evidence>
<feature type="chain" id="PRO_5044747705" evidence="11">
    <location>
        <begin position="26"/>
        <end position="471"/>
    </location>
</feature>
<evidence type="ECO:0000256" key="1">
    <source>
        <dbReference type="ARBA" id="ARBA00004141"/>
    </source>
</evidence>
<evidence type="ECO:0000256" key="3">
    <source>
        <dbReference type="ARBA" id="ARBA00022448"/>
    </source>
</evidence>
<gene>
    <name evidence="12" type="ORF">BaRGS_00036082</name>
</gene>
<keyword evidence="11" id="KW-0732">Signal</keyword>
<feature type="disulfide bond" evidence="8">
    <location>
        <begin position="84"/>
        <end position="93"/>
    </location>
</feature>
<dbReference type="PANTHER" id="PTHR11616:SF321">
    <property type="entry name" value="SODIUM-DEPENDENT NUTRIENT AMINO ACID TRANSPORTER 1-RELATED"/>
    <property type="match status" value="1"/>
</dbReference>
<protein>
    <submittedName>
        <fullName evidence="12">Uncharacterized protein</fullName>
    </submittedName>
</protein>
<name>A0ABD0JCG0_9CAEN</name>
<reference evidence="12 13" key="1">
    <citation type="journal article" date="2023" name="Sci. Data">
        <title>Genome assembly of the Korean intertidal mud-creeper Batillaria attramentaria.</title>
        <authorList>
            <person name="Patra A.K."/>
            <person name="Ho P.T."/>
            <person name="Jun S."/>
            <person name="Lee S.J."/>
            <person name="Kim Y."/>
            <person name="Won Y.J."/>
        </authorList>
    </citation>
    <scope>NUCLEOTIDE SEQUENCE [LARGE SCALE GENOMIC DNA]</scope>
    <source>
        <strain evidence="12">Wonlab-2016</strain>
    </source>
</reference>
<evidence type="ECO:0000256" key="6">
    <source>
        <dbReference type="ARBA" id="ARBA00023136"/>
    </source>
</evidence>
<dbReference type="InterPro" id="IPR037272">
    <property type="entry name" value="SNS_sf"/>
</dbReference>
<organism evidence="12 13">
    <name type="scientific">Batillaria attramentaria</name>
    <dbReference type="NCBI Taxonomy" id="370345"/>
    <lineage>
        <taxon>Eukaryota</taxon>
        <taxon>Metazoa</taxon>
        <taxon>Spiralia</taxon>
        <taxon>Lophotrochozoa</taxon>
        <taxon>Mollusca</taxon>
        <taxon>Gastropoda</taxon>
        <taxon>Caenogastropoda</taxon>
        <taxon>Sorbeoconcha</taxon>
        <taxon>Cerithioidea</taxon>
        <taxon>Batillariidae</taxon>
        <taxon>Batillaria</taxon>
    </lineage>
</organism>
<dbReference type="PROSITE" id="PS50267">
    <property type="entry name" value="NA_NEUROTRAN_SYMP_3"/>
    <property type="match status" value="1"/>
</dbReference>
<evidence type="ECO:0000256" key="11">
    <source>
        <dbReference type="SAM" id="SignalP"/>
    </source>
</evidence>
<feature type="non-terminal residue" evidence="12">
    <location>
        <position position="1"/>
    </location>
</feature>
<feature type="compositionally biased region" description="Polar residues" evidence="9">
    <location>
        <begin position="461"/>
        <end position="471"/>
    </location>
</feature>
<evidence type="ECO:0000256" key="2">
    <source>
        <dbReference type="ARBA" id="ARBA00006459"/>
    </source>
</evidence>
<keyword evidence="5 10" id="KW-1133">Transmembrane helix</keyword>
<feature type="transmembrane region" description="Helical" evidence="10">
    <location>
        <begin position="182"/>
        <end position="205"/>
    </location>
</feature>
<keyword evidence="3" id="KW-0813">Transport</keyword>
<feature type="transmembrane region" description="Helical" evidence="10">
    <location>
        <begin position="373"/>
        <end position="395"/>
    </location>
</feature>
<feature type="transmembrane region" description="Helical" evidence="10">
    <location>
        <begin position="49"/>
        <end position="72"/>
    </location>
</feature>
<dbReference type="PRINTS" id="PR00176">
    <property type="entry name" value="NANEUSMPORT"/>
</dbReference>